<comment type="subcellular location">
    <subcellularLocation>
        <location evidence="2">Mitochondrion</location>
    </subcellularLocation>
</comment>
<dbReference type="OrthoDB" id="271881at2759"/>
<dbReference type="GO" id="GO:0007005">
    <property type="term" value="P:mitochondrion organization"/>
    <property type="evidence" value="ECO:0007669"/>
    <property type="project" value="InterPro"/>
</dbReference>
<evidence type="ECO:0000256" key="3">
    <source>
        <dbReference type="ARBA" id="ARBA00008507"/>
    </source>
</evidence>
<dbReference type="GO" id="GO:0005739">
    <property type="term" value="C:mitochondrion"/>
    <property type="evidence" value="ECO:0007669"/>
    <property type="project" value="UniProtKB-SubCell"/>
</dbReference>
<reference evidence="7 8" key="1">
    <citation type="submission" date="2017-06" db="EMBL/GenBank/DDBJ databases">
        <title>Ant-infecting Ophiocordyceps genomes reveal a high diversity of potential behavioral manipulation genes and a possible major role for enterotoxins.</title>
        <authorList>
            <person name="De Bekker C."/>
            <person name="Evans H.C."/>
            <person name="Brachmann A."/>
            <person name="Hughes D.P."/>
        </authorList>
    </citation>
    <scope>NUCLEOTIDE SEQUENCE [LARGE SCALE GENOMIC DNA]</scope>
    <source>
        <strain evidence="7 8">Map64</strain>
    </source>
</reference>
<dbReference type="Pfam" id="PF14881">
    <property type="entry name" value="Tubulin_3"/>
    <property type="match status" value="1"/>
</dbReference>
<dbReference type="Pfam" id="PF10644">
    <property type="entry name" value="Misat_Tub_SegII"/>
    <property type="match status" value="1"/>
</dbReference>
<comment type="function">
    <text evidence="1">Involved in the partitioning of the mitochondrial organelle and mitochondrial DNA (mtDNA) inheritance.</text>
</comment>
<dbReference type="EMBL" id="NJET01000308">
    <property type="protein sequence ID" value="PHH58770.1"/>
    <property type="molecule type" value="Genomic_DNA"/>
</dbReference>
<dbReference type="PANTHER" id="PTHR13391:SF0">
    <property type="entry name" value="PROTEIN MISATO HOMOLOG 1"/>
    <property type="match status" value="1"/>
</dbReference>
<evidence type="ECO:0000313" key="8">
    <source>
        <dbReference type="Proteomes" id="UP000226192"/>
    </source>
</evidence>
<evidence type="ECO:0000313" key="7">
    <source>
        <dbReference type="EMBL" id="PHH58770.1"/>
    </source>
</evidence>
<feature type="domain" description="Misato Segment II tubulin-like" evidence="5">
    <location>
        <begin position="2"/>
        <end position="119"/>
    </location>
</feature>
<dbReference type="STRING" id="1399860.A0A2C5XUL2"/>
<dbReference type="PANTHER" id="PTHR13391">
    <property type="entry name" value="MITOCHONDRIAL DISTRIBUTION REGULATOR MISATO"/>
    <property type="match status" value="1"/>
</dbReference>
<keyword evidence="4" id="KW-0496">Mitochondrion</keyword>
<proteinExistence type="inferred from homology"/>
<evidence type="ECO:0000256" key="2">
    <source>
        <dbReference type="ARBA" id="ARBA00004173"/>
    </source>
</evidence>
<keyword evidence="8" id="KW-1185">Reference proteome</keyword>
<evidence type="ECO:0000256" key="1">
    <source>
        <dbReference type="ARBA" id="ARBA00003757"/>
    </source>
</evidence>
<comment type="similarity">
    <text evidence="3">Belongs to the misato family.</text>
</comment>
<dbReference type="InterPro" id="IPR029209">
    <property type="entry name" value="DML1/Misato_tubulin"/>
</dbReference>
<dbReference type="Proteomes" id="UP000226192">
    <property type="component" value="Unassembled WGS sequence"/>
</dbReference>
<organism evidence="7 8">
    <name type="scientific">Ophiocordyceps australis</name>
    <dbReference type="NCBI Taxonomy" id="1399860"/>
    <lineage>
        <taxon>Eukaryota</taxon>
        <taxon>Fungi</taxon>
        <taxon>Dikarya</taxon>
        <taxon>Ascomycota</taxon>
        <taxon>Pezizomycotina</taxon>
        <taxon>Sordariomycetes</taxon>
        <taxon>Hypocreomycetidae</taxon>
        <taxon>Hypocreales</taxon>
        <taxon>Ophiocordycipitaceae</taxon>
        <taxon>Ophiocordyceps</taxon>
    </lineage>
</organism>
<dbReference type="SUPFAM" id="SSF52490">
    <property type="entry name" value="Tubulin nucleotide-binding domain-like"/>
    <property type="match status" value="1"/>
</dbReference>
<name>A0A2C5XUL2_9HYPO</name>
<dbReference type="InterPro" id="IPR049942">
    <property type="entry name" value="DML1/Misato"/>
</dbReference>
<gene>
    <name evidence="7" type="ORF">CDD81_4594</name>
</gene>
<evidence type="ECO:0000256" key="4">
    <source>
        <dbReference type="ARBA" id="ARBA00023128"/>
    </source>
</evidence>
<feature type="domain" description="DML1/Misato tubulin" evidence="6">
    <location>
        <begin position="126"/>
        <end position="303"/>
    </location>
</feature>
<protein>
    <submittedName>
        <fullName evidence="7">Uncharacterized protein</fullName>
    </submittedName>
</protein>
<comment type="caution">
    <text evidence="7">The sequence shown here is derived from an EMBL/GenBank/DDBJ whole genome shotgun (WGS) entry which is preliminary data.</text>
</comment>
<dbReference type="InterPro" id="IPR036525">
    <property type="entry name" value="Tubulin/FtsZ_GTPase_sf"/>
</dbReference>
<sequence length="483" mass="53211">MHEVVTLQLGNLANYAAAHFWNTQESYFTYDDDASSSSSPPLVDHNVHWRAGLGHDGTETFLPRTIVYDVKSSFGSLRQVNALYQKESGSASDSLWPATSSAVLRQEPVLPSAYLQSLDDGAAELPRLTTAHVRYWSDYLHPHLHPRSIVSLHDILLTSEMDRFAAGSHLFSSLNAEHDLVDRDWRPFVEECDLLQGAQVMTTLDDAWSGFSASYLEALRDEHPKMSIWVWALCGAHHNRPQHVMNAANGLSMLFDQASMLVPLCVPDEKDMPGGISLDRSSPWHISALLSTAAECAALPSRLRGQPVFLHDMAQSINVAGNQAISSLSVAPGSADAAPADLFPRFAPSSSVSRAKTSHLPTTFGQFTTIRQDTDDEEQASVNANATRLSGTVVRRCTSKLLCPLLSSFPPIFPQFHDCSAFPVRTVLATPSSISTHIKSLQIQARRYIDPQERETLTNSLDHIADSYRESSYDSNDSCDDEM</sequence>
<accession>A0A2C5XUL2</accession>
<evidence type="ECO:0000259" key="6">
    <source>
        <dbReference type="Pfam" id="PF14881"/>
    </source>
</evidence>
<dbReference type="Gene3D" id="3.40.50.1440">
    <property type="entry name" value="Tubulin/FtsZ, GTPase domain"/>
    <property type="match status" value="1"/>
</dbReference>
<dbReference type="InterPro" id="IPR019605">
    <property type="entry name" value="Misato_II_tubulin-like"/>
</dbReference>
<evidence type="ECO:0000259" key="5">
    <source>
        <dbReference type="Pfam" id="PF10644"/>
    </source>
</evidence>
<dbReference type="AlphaFoldDB" id="A0A2C5XUL2"/>